<evidence type="ECO:0000256" key="7">
    <source>
        <dbReference type="SAM" id="SignalP"/>
    </source>
</evidence>
<dbReference type="GO" id="GO:0016020">
    <property type="term" value="C:membrane"/>
    <property type="evidence" value="ECO:0007669"/>
    <property type="project" value="InterPro"/>
</dbReference>
<feature type="chain" id="PRO_5031333712" description="Putative aliphatic sulfonates-binding protein" evidence="7">
    <location>
        <begin position="18"/>
        <end position="304"/>
    </location>
</feature>
<dbReference type="RefSeq" id="WP_161016819.1">
    <property type="nucleotide sequence ID" value="NZ_WWCK01000008.1"/>
</dbReference>
<dbReference type="GO" id="GO:0042597">
    <property type="term" value="C:periplasmic space"/>
    <property type="evidence" value="ECO:0007669"/>
    <property type="project" value="UniProtKB-SubCell"/>
</dbReference>
<evidence type="ECO:0000256" key="6">
    <source>
        <dbReference type="ARBA" id="ARBA00070228"/>
    </source>
</evidence>
<evidence type="ECO:0000256" key="1">
    <source>
        <dbReference type="ARBA" id="ARBA00004418"/>
    </source>
</evidence>
<dbReference type="InterPro" id="IPR010067">
    <property type="entry name" value="ABC_SsuA_sub-bd"/>
</dbReference>
<dbReference type="FunFam" id="3.40.190.10:FF:000050">
    <property type="entry name" value="Sulfonate ABC transporter substrate-binding protein"/>
    <property type="match status" value="1"/>
</dbReference>
<dbReference type="PANTHER" id="PTHR30024:SF42">
    <property type="entry name" value="ALIPHATIC SULFONATES-BINDING PROTEIN-RELATED"/>
    <property type="match status" value="1"/>
</dbReference>
<feature type="domain" description="Solute-binding protein family 3/N-terminal" evidence="8">
    <location>
        <begin position="19"/>
        <end position="234"/>
    </location>
</feature>
<dbReference type="CDD" id="cd13557">
    <property type="entry name" value="PBP2_SsuA"/>
    <property type="match status" value="1"/>
</dbReference>
<comment type="subcellular location">
    <subcellularLocation>
        <location evidence="1">Periplasm</location>
    </subcellularLocation>
</comment>
<dbReference type="InterPro" id="IPR001638">
    <property type="entry name" value="Solute-binding_3/MltF_N"/>
</dbReference>
<keyword evidence="3" id="KW-0813">Transport</keyword>
<accession>A0A7X4GUV8</accession>
<dbReference type="Proteomes" id="UP000450012">
    <property type="component" value="Unassembled WGS sequence"/>
</dbReference>
<evidence type="ECO:0000259" key="8">
    <source>
        <dbReference type="SMART" id="SM00062"/>
    </source>
</evidence>
<name>A0A7X4GUV8_9BURK</name>
<comment type="similarity">
    <text evidence="2">Belongs to the bacterial solute-binding protein SsuA/TauA family.</text>
</comment>
<dbReference type="SMART" id="SM00062">
    <property type="entry name" value="PBPb"/>
    <property type="match status" value="1"/>
</dbReference>
<dbReference type="PANTHER" id="PTHR30024">
    <property type="entry name" value="ALIPHATIC SULFONATES-BINDING PROTEIN-RELATED"/>
    <property type="match status" value="1"/>
</dbReference>
<comment type="caution">
    <text evidence="9">The sequence shown here is derived from an EMBL/GenBank/DDBJ whole genome shotgun (WGS) entry which is preliminary data.</text>
</comment>
<keyword evidence="4 7" id="KW-0732">Signal</keyword>
<dbReference type="EMBL" id="WWCK01000008">
    <property type="protein sequence ID" value="MYM70137.1"/>
    <property type="molecule type" value="Genomic_DNA"/>
</dbReference>
<dbReference type="SUPFAM" id="SSF53850">
    <property type="entry name" value="Periplasmic binding protein-like II"/>
    <property type="match status" value="1"/>
</dbReference>
<proteinExistence type="inferred from homology"/>
<dbReference type="Pfam" id="PF09084">
    <property type="entry name" value="NMT1"/>
    <property type="match status" value="1"/>
</dbReference>
<sequence>MKKWICLLLVAPLLSSAAEIKIGFQKSAGLLSMMKTQGTLEKSLAGHQIKWIEFPAGPQMLEALNAGSIDFGSTGAPPPVFAQAGGVDLLYVGAEPAPVNSEALFVPKDSPIRTVADLKGKRVAFQKGSGSHFLLASALQKAGLKFRDITPIYLSPSDARAAFVSGGIDAWVVWDPYFASAQKAYQVRVLSDYTGLPLANGFYLASRKFVEQSPALVSSLLEQVRLAGKWASEHQKEVSTVLTQQTGVPADIVATWMQRSRFGATPVTPEIIANQQRVADLFYQQKLIPKSVNIASRVWTWQPK</sequence>
<evidence type="ECO:0000313" key="9">
    <source>
        <dbReference type="EMBL" id="MYM70137.1"/>
    </source>
</evidence>
<dbReference type="AlphaFoldDB" id="A0A7X4GUV8"/>
<evidence type="ECO:0000256" key="4">
    <source>
        <dbReference type="ARBA" id="ARBA00022729"/>
    </source>
</evidence>
<evidence type="ECO:0000313" key="10">
    <source>
        <dbReference type="Proteomes" id="UP000450012"/>
    </source>
</evidence>
<dbReference type="InterPro" id="IPR015168">
    <property type="entry name" value="SsuA/THI5"/>
</dbReference>
<protein>
    <recommendedName>
        <fullName evidence="6">Putative aliphatic sulfonates-binding protein</fullName>
    </recommendedName>
</protein>
<dbReference type="NCBIfam" id="NF008588">
    <property type="entry name" value="PRK11553.1"/>
    <property type="match status" value="1"/>
</dbReference>
<organism evidence="9 10">
    <name type="scientific">Duganella rivi</name>
    <dbReference type="NCBI Taxonomy" id="2666083"/>
    <lineage>
        <taxon>Bacteria</taxon>
        <taxon>Pseudomonadati</taxon>
        <taxon>Pseudomonadota</taxon>
        <taxon>Betaproteobacteria</taxon>
        <taxon>Burkholderiales</taxon>
        <taxon>Oxalobacteraceae</taxon>
        <taxon>Telluria group</taxon>
        <taxon>Duganella</taxon>
    </lineage>
</organism>
<dbReference type="GO" id="GO:0042626">
    <property type="term" value="F:ATPase-coupled transmembrane transporter activity"/>
    <property type="evidence" value="ECO:0007669"/>
    <property type="project" value="InterPro"/>
</dbReference>
<keyword evidence="10" id="KW-1185">Reference proteome</keyword>
<feature type="signal peptide" evidence="7">
    <location>
        <begin position="1"/>
        <end position="17"/>
    </location>
</feature>
<evidence type="ECO:0000256" key="3">
    <source>
        <dbReference type="ARBA" id="ARBA00022448"/>
    </source>
</evidence>
<reference evidence="9 10" key="1">
    <citation type="submission" date="2019-12" db="EMBL/GenBank/DDBJ databases">
        <title>Novel species isolated from a subtropical stream in China.</title>
        <authorList>
            <person name="Lu H."/>
        </authorList>
    </citation>
    <scope>NUCLEOTIDE SEQUENCE [LARGE SCALE GENOMIC DNA]</scope>
    <source>
        <strain evidence="9 10">FT55W</strain>
    </source>
</reference>
<evidence type="ECO:0000256" key="5">
    <source>
        <dbReference type="ARBA" id="ARBA00055538"/>
    </source>
</evidence>
<comment type="function">
    <text evidence="5">Part of a binding-protein-dependent transport system for aliphatic sulfonates. Putative binding protein.</text>
</comment>
<dbReference type="Gene3D" id="3.40.190.10">
    <property type="entry name" value="Periplasmic binding protein-like II"/>
    <property type="match status" value="2"/>
</dbReference>
<dbReference type="NCBIfam" id="TIGR01728">
    <property type="entry name" value="SsuA_fam"/>
    <property type="match status" value="1"/>
</dbReference>
<evidence type="ECO:0000256" key="2">
    <source>
        <dbReference type="ARBA" id="ARBA00010742"/>
    </source>
</evidence>
<gene>
    <name evidence="9" type="ORF">GTP45_25520</name>
</gene>